<evidence type="ECO:0000256" key="5">
    <source>
        <dbReference type="SAM" id="Phobius"/>
    </source>
</evidence>
<dbReference type="GO" id="GO:0016020">
    <property type="term" value="C:membrane"/>
    <property type="evidence" value="ECO:0007669"/>
    <property type="project" value="UniProtKB-SubCell"/>
</dbReference>
<protein>
    <submittedName>
        <fullName evidence="6">Neutral zinc metallopeptidase</fullName>
    </submittedName>
</protein>
<dbReference type="RefSeq" id="WP_121687574.1">
    <property type="nucleotide sequence ID" value="NZ_RCUY01000002.1"/>
</dbReference>
<organism evidence="6 7">
    <name type="scientific">Mycetocola lacteus</name>
    <dbReference type="NCBI Taxonomy" id="76637"/>
    <lineage>
        <taxon>Bacteria</taxon>
        <taxon>Bacillati</taxon>
        <taxon>Actinomycetota</taxon>
        <taxon>Actinomycetes</taxon>
        <taxon>Micrococcales</taxon>
        <taxon>Microbacteriaceae</taxon>
        <taxon>Mycetocola</taxon>
    </lineage>
</organism>
<evidence type="ECO:0000313" key="6">
    <source>
        <dbReference type="EMBL" id="RLP83953.1"/>
    </source>
</evidence>
<keyword evidence="3 5" id="KW-1133">Transmembrane helix</keyword>
<sequence length="319" mass="33414">MSCGDEAGCPGALSWRARTRSSRVTFNPNSDIGGTNVKRAGRGRTTGLALGGGGLGVIAIFLIAQFTGVDLSGFLGGTEVQQPGAIVGQSLEECKTGQDANNSVDCRMAGAAASLDPYWTGAFTTLGARASYHTPEFTLFSGSTSTGCGAATSATGPFYCPGDETIYIDTAFFDQLSSQFGAHGGPLAELYIVAHEWGHHIQNLEGTFDTVDRTQTGPTSGTVRIELQADCYAGSWVGSAANVRDRGGNRLIEPPTDAQIRDALDAAAAVGDDRIQELGGGSVHPEAWTHGSSDQRQRWFLEGYRGGATACNTFDTKRL</sequence>
<keyword evidence="7" id="KW-1185">Reference proteome</keyword>
<comment type="caution">
    <text evidence="6">The sequence shown here is derived from an EMBL/GenBank/DDBJ whole genome shotgun (WGS) entry which is preliminary data.</text>
</comment>
<evidence type="ECO:0000256" key="3">
    <source>
        <dbReference type="ARBA" id="ARBA00022989"/>
    </source>
</evidence>
<gene>
    <name evidence="6" type="ORF">D9V34_03900</name>
</gene>
<dbReference type="PANTHER" id="PTHR30168">
    <property type="entry name" value="PUTATIVE MEMBRANE PROTEIN YPFJ"/>
    <property type="match status" value="1"/>
</dbReference>
<evidence type="ECO:0000256" key="4">
    <source>
        <dbReference type="ARBA" id="ARBA00023136"/>
    </source>
</evidence>
<keyword evidence="2 5" id="KW-0812">Transmembrane</keyword>
<evidence type="ECO:0000313" key="7">
    <source>
        <dbReference type="Proteomes" id="UP000269438"/>
    </source>
</evidence>
<dbReference type="PANTHER" id="PTHR30168:SF0">
    <property type="entry name" value="INNER MEMBRANE PROTEIN"/>
    <property type="match status" value="1"/>
</dbReference>
<evidence type="ECO:0000256" key="1">
    <source>
        <dbReference type="ARBA" id="ARBA00004167"/>
    </source>
</evidence>
<reference evidence="6 7" key="1">
    <citation type="submission" date="2018-10" db="EMBL/GenBank/DDBJ databases">
        <authorList>
            <person name="Li J."/>
        </authorList>
    </citation>
    <scope>NUCLEOTIDE SEQUENCE [LARGE SCALE GENOMIC DNA]</scope>
    <source>
        <strain evidence="6 7">JCM 11654</strain>
    </source>
</reference>
<dbReference type="Proteomes" id="UP000269438">
    <property type="component" value="Unassembled WGS sequence"/>
</dbReference>
<keyword evidence="4 5" id="KW-0472">Membrane</keyword>
<dbReference type="Pfam" id="PF04228">
    <property type="entry name" value="Zn_peptidase"/>
    <property type="match status" value="1"/>
</dbReference>
<dbReference type="InterPro" id="IPR007343">
    <property type="entry name" value="Uncharacterised_pept_Zn_put"/>
</dbReference>
<feature type="transmembrane region" description="Helical" evidence="5">
    <location>
        <begin position="48"/>
        <end position="66"/>
    </location>
</feature>
<accession>A0A3L7ATV8</accession>
<dbReference type="OrthoDB" id="9774900at2"/>
<dbReference type="EMBL" id="RCUY01000002">
    <property type="protein sequence ID" value="RLP83953.1"/>
    <property type="molecule type" value="Genomic_DNA"/>
</dbReference>
<proteinExistence type="predicted"/>
<evidence type="ECO:0000256" key="2">
    <source>
        <dbReference type="ARBA" id="ARBA00022692"/>
    </source>
</evidence>
<comment type="subcellular location">
    <subcellularLocation>
        <location evidence="1">Membrane</location>
        <topology evidence="1">Single-pass membrane protein</topology>
    </subcellularLocation>
</comment>
<name>A0A3L7ATV8_9MICO</name>
<dbReference type="AlphaFoldDB" id="A0A3L7ATV8"/>